<accession>A0A151L2G6</accession>
<comment type="caution">
    <text evidence="1">The sequence shown here is derived from an EMBL/GenBank/DDBJ whole genome shotgun (WGS) entry which is preliminary data.</text>
</comment>
<dbReference type="EMBL" id="LVLA01000264">
    <property type="protein sequence ID" value="KYN93146.1"/>
    <property type="molecule type" value="Genomic_DNA"/>
</dbReference>
<evidence type="ECO:0000313" key="2">
    <source>
        <dbReference type="Proteomes" id="UP000076359"/>
    </source>
</evidence>
<dbReference type="Proteomes" id="UP000076359">
    <property type="component" value="Unassembled WGS sequence"/>
</dbReference>
<name>A0A151L2G6_PLARE</name>
<dbReference type="KEGG" id="prei:PRSY57_0019800"/>
<gene>
    <name evidence="1" type="ORF">PRSY57_0019800</name>
</gene>
<protein>
    <submittedName>
        <fullName evidence="1">Uncharacterized protein</fullName>
    </submittedName>
</protein>
<dbReference type="RefSeq" id="XP_019969729.1">
    <property type="nucleotide sequence ID" value="XM_020114268.1"/>
</dbReference>
<reference evidence="1 2" key="1">
    <citation type="journal article" date="2016" name="Nat. Commun.">
        <title>Genomes of cryptic chimpanzee Plasmodium species reveal key evolutionary events leading to human malaria.</title>
        <authorList>
            <person name="Sundararaman S.A."/>
            <person name="Plenderleith L.J."/>
            <person name="Liu W."/>
            <person name="Loy D.E."/>
            <person name="Learn G.H."/>
            <person name="Li Y."/>
            <person name="Shaw K.S."/>
            <person name="Ayouba A."/>
            <person name="Peeters M."/>
            <person name="Speede S."/>
            <person name="Shaw G.M."/>
            <person name="Bushman F.D."/>
            <person name="Brisson D."/>
            <person name="Rayner J.C."/>
            <person name="Sharp P.M."/>
            <person name="Hahn B.H."/>
        </authorList>
    </citation>
    <scope>NUCLEOTIDE SEQUENCE [LARGE SCALE GENOMIC DNA]</scope>
    <source>
        <strain evidence="1 2">SY57</strain>
    </source>
</reference>
<organism evidence="1 2">
    <name type="scientific">Plasmodium reichenowi</name>
    <dbReference type="NCBI Taxonomy" id="5854"/>
    <lineage>
        <taxon>Eukaryota</taxon>
        <taxon>Sar</taxon>
        <taxon>Alveolata</taxon>
        <taxon>Apicomplexa</taxon>
        <taxon>Aconoidasida</taxon>
        <taxon>Haemosporida</taxon>
        <taxon>Plasmodiidae</taxon>
        <taxon>Plasmodium</taxon>
        <taxon>Plasmodium (Laverania)</taxon>
    </lineage>
</organism>
<sequence>DSVESEELKSRIQEAKSKTLLIDKSKIISKLSKNVLVKKEIKKFVPKLKNFA</sequence>
<proteinExistence type="predicted"/>
<feature type="non-terminal residue" evidence="1">
    <location>
        <position position="1"/>
    </location>
</feature>
<evidence type="ECO:0000313" key="1">
    <source>
        <dbReference type="EMBL" id="KYN93146.1"/>
    </source>
</evidence>
<dbReference type="GeneID" id="30953620"/>
<dbReference type="AlphaFoldDB" id="A0A151L2G6"/>